<dbReference type="STRING" id="1445510.YC6258_05578"/>
<dbReference type="EMBL" id="CP007142">
    <property type="protein sequence ID" value="AJQ97606.1"/>
    <property type="molecule type" value="Genomic_DNA"/>
</dbReference>
<dbReference type="HOGENOM" id="CLU_100903_0_0_6"/>
<dbReference type="AlphaFoldDB" id="A0A0C5VTU1"/>
<gene>
    <name evidence="2" type="ORF">YC6258_05578</name>
</gene>
<feature type="domain" description="SPOR" evidence="1">
    <location>
        <begin position="59"/>
        <end position="138"/>
    </location>
</feature>
<dbReference type="InterPro" id="IPR036680">
    <property type="entry name" value="SPOR-like_sf"/>
</dbReference>
<reference evidence="2 3" key="1">
    <citation type="submission" date="2014-01" db="EMBL/GenBank/DDBJ databases">
        <title>Full genme sequencing of cellulolytic bacterium Gynuella sunshinyii YC6258T gen. nov., sp. nov.</title>
        <authorList>
            <person name="Khan H."/>
            <person name="Chung E.J."/>
            <person name="Chung Y.R."/>
        </authorList>
    </citation>
    <scope>NUCLEOTIDE SEQUENCE [LARGE SCALE GENOMIC DNA]</scope>
    <source>
        <strain evidence="2 3">YC6258</strain>
    </source>
</reference>
<sequence>MKWIFFVLLFLNVVLFGWSFLKAPADKDVSPSASNLSPAQINNIKLLGSETAKSIATSLQTGATECVQLGPFSSDSIASQVILRLGALDMPSRQETLKQSAVKDYLVYLPPFKSLSEAKAKLNELNQRGIDSYVFGSGDLANGLSLGVYSKKNNAEAIYSKIKALGYKPIIKENTVDSSAIWVVINADGSKYFNEGILESLQSNFPEINSRLITCN</sequence>
<dbReference type="GO" id="GO:0042834">
    <property type="term" value="F:peptidoglycan binding"/>
    <property type="evidence" value="ECO:0007669"/>
    <property type="project" value="InterPro"/>
</dbReference>
<organism evidence="2 3">
    <name type="scientific">Gynuella sunshinyii YC6258</name>
    <dbReference type="NCBI Taxonomy" id="1445510"/>
    <lineage>
        <taxon>Bacteria</taxon>
        <taxon>Pseudomonadati</taxon>
        <taxon>Pseudomonadota</taxon>
        <taxon>Gammaproteobacteria</taxon>
        <taxon>Oceanospirillales</taxon>
        <taxon>Saccharospirillaceae</taxon>
        <taxon>Gynuella</taxon>
    </lineage>
</organism>
<dbReference type="Gene3D" id="3.30.70.1070">
    <property type="entry name" value="Sporulation related repeat"/>
    <property type="match status" value="1"/>
</dbReference>
<protein>
    <recommendedName>
        <fullName evidence="1">SPOR domain-containing protein</fullName>
    </recommendedName>
</protein>
<dbReference type="SUPFAM" id="SSF110997">
    <property type="entry name" value="Sporulation related repeat"/>
    <property type="match status" value="1"/>
</dbReference>
<proteinExistence type="predicted"/>
<evidence type="ECO:0000259" key="1">
    <source>
        <dbReference type="PROSITE" id="PS51724"/>
    </source>
</evidence>
<dbReference type="Proteomes" id="UP000032266">
    <property type="component" value="Chromosome"/>
</dbReference>
<dbReference type="RefSeq" id="WP_044619317.1">
    <property type="nucleotide sequence ID" value="NZ_CP007142.1"/>
</dbReference>
<name>A0A0C5VTU1_9GAMM</name>
<dbReference type="KEGG" id="gsn:YC6258_05578"/>
<keyword evidence="3" id="KW-1185">Reference proteome</keyword>
<evidence type="ECO:0000313" key="2">
    <source>
        <dbReference type="EMBL" id="AJQ97606.1"/>
    </source>
</evidence>
<dbReference type="PROSITE" id="PS51724">
    <property type="entry name" value="SPOR"/>
    <property type="match status" value="1"/>
</dbReference>
<dbReference type="Pfam" id="PF05036">
    <property type="entry name" value="SPOR"/>
    <property type="match status" value="1"/>
</dbReference>
<evidence type="ECO:0000313" key="3">
    <source>
        <dbReference type="Proteomes" id="UP000032266"/>
    </source>
</evidence>
<dbReference type="InterPro" id="IPR007730">
    <property type="entry name" value="SPOR-like_dom"/>
</dbReference>
<accession>A0A0C5VTU1</accession>
<dbReference type="OrthoDB" id="6193567at2"/>